<dbReference type="Proteomes" id="UP000006911">
    <property type="component" value="Unassembled WGS sequence"/>
</dbReference>
<dbReference type="RefSeq" id="XP_002839578.1">
    <property type="nucleotide sequence ID" value="XM_002839532.1"/>
</dbReference>
<evidence type="ECO:0000256" key="1">
    <source>
        <dbReference type="SAM" id="MobiDB-lite"/>
    </source>
</evidence>
<accession>D5GGX6</accession>
<dbReference type="EMBL" id="FN430297">
    <property type="protein sequence ID" value="CAZ83769.1"/>
    <property type="molecule type" value="Genomic_DNA"/>
</dbReference>
<proteinExistence type="predicted"/>
<dbReference type="AlphaFoldDB" id="D5GGX6"/>
<gene>
    <name evidence="2" type="ORF">GSTUM_00007601001</name>
</gene>
<dbReference type="GeneID" id="9185100"/>
<keyword evidence="3" id="KW-1185">Reference proteome</keyword>
<dbReference type="KEGG" id="tml:GSTUM_00007601001"/>
<sequence length="68" mass="7698">MNYPADSLGPLPLTRRSHGEQPLDHRYLAKTTVRIHVGPSPEAAEVYAPYPPPWKKQRLTVKSHKRGV</sequence>
<organism evidence="2 3">
    <name type="scientific">Tuber melanosporum (strain Mel28)</name>
    <name type="common">Perigord black truffle</name>
    <dbReference type="NCBI Taxonomy" id="656061"/>
    <lineage>
        <taxon>Eukaryota</taxon>
        <taxon>Fungi</taxon>
        <taxon>Dikarya</taxon>
        <taxon>Ascomycota</taxon>
        <taxon>Pezizomycotina</taxon>
        <taxon>Pezizomycetes</taxon>
        <taxon>Pezizales</taxon>
        <taxon>Tuberaceae</taxon>
        <taxon>Tuber</taxon>
    </lineage>
</organism>
<evidence type="ECO:0000313" key="2">
    <source>
        <dbReference type="EMBL" id="CAZ83769.1"/>
    </source>
</evidence>
<reference evidence="2 3" key="1">
    <citation type="journal article" date="2010" name="Nature">
        <title>Perigord black truffle genome uncovers evolutionary origins and mechanisms of symbiosis.</title>
        <authorList>
            <person name="Martin F."/>
            <person name="Kohler A."/>
            <person name="Murat C."/>
            <person name="Balestrini R."/>
            <person name="Coutinho P.M."/>
            <person name="Jaillon O."/>
            <person name="Montanini B."/>
            <person name="Morin E."/>
            <person name="Noel B."/>
            <person name="Percudani R."/>
            <person name="Porcel B."/>
            <person name="Rubini A."/>
            <person name="Amicucci A."/>
            <person name="Amselem J."/>
            <person name="Anthouard V."/>
            <person name="Arcioni S."/>
            <person name="Artiguenave F."/>
            <person name="Aury J.M."/>
            <person name="Ballario P."/>
            <person name="Bolchi A."/>
            <person name="Brenna A."/>
            <person name="Brun A."/>
            <person name="Buee M."/>
            <person name="Cantarel B."/>
            <person name="Chevalier G."/>
            <person name="Couloux A."/>
            <person name="Da Silva C."/>
            <person name="Denoeud F."/>
            <person name="Duplessis S."/>
            <person name="Ghignone S."/>
            <person name="Hilselberger B."/>
            <person name="Iotti M."/>
            <person name="Marcais B."/>
            <person name="Mello A."/>
            <person name="Miranda M."/>
            <person name="Pacioni G."/>
            <person name="Quesneville H."/>
            <person name="Riccioni C."/>
            <person name="Ruotolo R."/>
            <person name="Splivallo R."/>
            <person name="Stocchi V."/>
            <person name="Tisserant E."/>
            <person name="Viscomi A.R."/>
            <person name="Zambonelli A."/>
            <person name="Zampieri E."/>
            <person name="Henrissat B."/>
            <person name="Lebrun M.H."/>
            <person name="Paolocci F."/>
            <person name="Bonfante P."/>
            <person name="Ottonello S."/>
            <person name="Wincker P."/>
        </authorList>
    </citation>
    <scope>NUCLEOTIDE SEQUENCE [LARGE SCALE GENOMIC DNA]</scope>
    <source>
        <strain evidence="2 3">Mel28</strain>
    </source>
</reference>
<dbReference type="HOGENOM" id="CLU_2795789_0_0_1"/>
<evidence type="ECO:0000313" key="3">
    <source>
        <dbReference type="Proteomes" id="UP000006911"/>
    </source>
</evidence>
<dbReference type="InParanoid" id="D5GGX6"/>
<feature type="region of interest" description="Disordered" evidence="1">
    <location>
        <begin position="1"/>
        <end position="21"/>
    </location>
</feature>
<name>D5GGX6_TUBMM</name>
<protein>
    <submittedName>
        <fullName evidence="2">(Perigord truffle) hypothetical protein</fullName>
    </submittedName>
</protein>